<dbReference type="Gene3D" id="1.10.260.40">
    <property type="entry name" value="lambda repressor-like DNA-binding domains"/>
    <property type="match status" value="1"/>
</dbReference>
<dbReference type="PROSITE" id="PS50943">
    <property type="entry name" value="HTH_CROC1"/>
    <property type="match status" value="1"/>
</dbReference>
<dbReference type="InterPro" id="IPR010982">
    <property type="entry name" value="Lambda_DNA-bd_dom_sf"/>
</dbReference>
<keyword evidence="1" id="KW-0238">DNA-binding</keyword>
<dbReference type="SUPFAM" id="SSF47413">
    <property type="entry name" value="lambda repressor-like DNA-binding domains"/>
    <property type="match status" value="1"/>
</dbReference>
<dbReference type="EMBL" id="FMWK01000001">
    <property type="protein sequence ID" value="SCZ76247.1"/>
    <property type="molecule type" value="Genomic_DNA"/>
</dbReference>
<dbReference type="SMART" id="SM00530">
    <property type="entry name" value="HTH_XRE"/>
    <property type="match status" value="1"/>
</dbReference>
<evidence type="ECO:0000256" key="1">
    <source>
        <dbReference type="ARBA" id="ARBA00023125"/>
    </source>
</evidence>
<dbReference type="AlphaFoldDB" id="A0A1G5RQH2"/>
<dbReference type="PANTHER" id="PTHR46558:SF4">
    <property type="entry name" value="DNA-BIDING PHAGE PROTEIN"/>
    <property type="match status" value="1"/>
</dbReference>
<gene>
    <name evidence="3" type="ORF">SAMN02910350_00154</name>
</gene>
<evidence type="ECO:0000313" key="4">
    <source>
        <dbReference type="Proteomes" id="UP000199428"/>
    </source>
</evidence>
<dbReference type="Proteomes" id="UP000199428">
    <property type="component" value="Unassembled WGS sequence"/>
</dbReference>
<organism evidence="3 4">
    <name type="scientific">Pseudobutyrivibrio xylanivorans</name>
    <dbReference type="NCBI Taxonomy" id="185007"/>
    <lineage>
        <taxon>Bacteria</taxon>
        <taxon>Bacillati</taxon>
        <taxon>Bacillota</taxon>
        <taxon>Clostridia</taxon>
        <taxon>Lachnospirales</taxon>
        <taxon>Lachnospiraceae</taxon>
        <taxon>Pseudobutyrivibrio</taxon>
    </lineage>
</organism>
<evidence type="ECO:0000313" key="3">
    <source>
        <dbReference type="EMBL" id="SCZ76247.1"/>
    </source>
</evidence>
<proteinExistence type="predicted"/>
<accession>A0A1G5RQH2</accession>
<dbReference type="GO" id="GO:0003677">
    <property type="term" value="F:DNA binding"/>
    <property type="evidence" value="ECO:0007669"/>
    <property type="project" value="UniProtKB-KW"/>
</dbReference>
<dbReference type="InterPro" id="IPR001387">
    <property type="entry name" value="Cro/C1-type_HTH"/>
</dbReference>
<dbReference type="CDD" id="cd00093">
    <property type="entry name" value="HTH_XRE"/>
    <property type="match status" value="1"/>
</dbReference>
<sequence>MRISHYLEINQKMKALRQNANISQKDMAAKLELSVPSYSNYENGYSEPPMEIIESFCEIIGITIDSFFGFNTPTKPNSQISTYADLLIVLNKMKSKEIPIDIQVGVNKETQTLTSTLTIESPQVASLLNGWKDLDDKLARDAIDSDEYNIWFEDLLHTFRVPIENN</sequence>
<protein>
    <submittedName>
        <fullName evidence="3">Helix-turn-helix</fullName>
    </submittedName>
</protein>
<dbReference type="PANTHER" id="PTHR46558">
    <property type="entry name" value="TRACRIPTIONAL REGULATORY PROTEIN-RELATED-RELATED"/>
    <property type="match status" value="1"/>
</dbReference>
<evidence type="ECO:0000259" key="2">
    <source>
        <dbReference type="PROSITE" id="PS50943"/>
    </source>
</evidence>
<name>A0A1G5RQH2_PSEXY</name>
<reference evidence="3 4" key="1">
    <citation type="submission" date="2016-10" db="EMBL/GenBank/DDBJ databases">
        <authorList>
            <person name="de Groot N.N."/>
        </authorList>
    </citation>
    <scope>NUCLEOTIDE SEQUENCE [LARGE SCALE GENOMIC DNA]</scope>
    <source>
        <strain evidence="3 4">DSM 10317</strain>
    </source>
</reference>
<feature type="domain" description="HTH cro/C1-type" evidence="2">
    <location>
        <begin position="13"/>
        <end position="67"/>
    </location>
</feature>
<dbReference type="Pfam" id="PF01381">
    <property type="entry name" value="HTH_3"/>
    <property type="match status" value="1"/>
</dbReference>